<comment type="caution">
    <text evidence="3">The sequence shown here is derived from an EMBL/GenBank/DDBJ whole genome shotgun (WGS) entry which is preliminary data.</text>
</comment>
<dbReference type="GO" id="GO:0003824">
    <property type="term" value="F:catalytic activity"/>
    <property type="evidence" value="ECO:0007669"/>
    <property type="project" value="InterPro"/>
</dbReference>
<organism evidence="3 4">
    <name type="scientific">Leptosia nina</name>
    <dbReference type="NCBI Taxonomy" id="320188"/>
    <lineage>
        <taxon>Eukaryota</taxon>
        <taxon>Metazoa</taxon>
        <taxon>Ecdysozoa</taxon>
        <taxon>Arthropoda</taxon>
        <taxon>Hexapoda</taxon>
        <taxon>Insecta</taxon>
        <taxon>Pterygota</taxon>
        <taxon>Neoptera</taxon>
        <taxon>Endopterygota</taxon>
        <taxon>Lepidoptera</taxon>
        <taxon>Glossata</taxon>
        <taxon>Ditrysia</taxon>
        <taxon>Papilionoidea</taxon>
        <taxon>Pieridae</taxon>
        <taxon>Pierinae</taxon>
        <taxon>Leptosia</taxon>
    </lineage>
</organism>
<dbReference type="InterPro" id="IPR011037">
    <property type="entry name" value="Pyrv_Knase-like_insert_dom_sf"/>
</dbReference>
<dbReference type="Pfam" id="PF03476">
    <property type="entry name" value="MOSC_N"/>
    <property type="match status" value="1"/>
</dbReference>
<accession>A0AAV1JU30</accession>
<dbReference type="AlphaFoldDB" id="A0AAV1JU30"/>
<evidence type="ECO:0000259" key="2">
    <source>
        <dbReference type="PROSITE" id="PS51340"/>
    </source>
</evidence>
<proteinExistence type="predicted"/>
<gene>
    <name evidence="3" type="ORF">LNINA_LOCUS11310</name>
</gene>
<dbReference type="PROSITE" id="PS51340">
    <property type="entry name" value="MOSC"/>
    <property type="match status" value="1"/>
</dbReference>
<dbReference type="PANTHER" id="PTHR14237:SF19">
    <property type="entry name" value="MITOCHONDRIAL AMIDOXIME REDUCING COMPONENT 1"/>
    <property type="match status" value="1"/>
</dbReference>
<protein>
    <recommendedName>
        <fullName evidence="2">MOSC domain-containing protein</fullName>
    </recommendedName>
</protein>
<dbReference type="InterPro" id="IPR005302">
    <property type="entry name" value="MoCF_Sase_C"/>
</dbReference>
<dbReference type="Proteomes" id="UP001497472">
    <property type="component" value="Unassembled WGS sequence"/>
</dbReference>
<dbReference type="GO" id="GO:0030151">
    <property type="term" value="F:molybdenum ion binding"/>
    <property type="evidence" value="ECO:0007669"/>
    <property type="project" value="InterPro"/>
</dbReference>
<evidence type="ECO:0000313" key="3">
    <source>
        <dbReference type="EMBL" id="CAK1552250.1"/>
    </source>
</evidence>
<keyword evidence="4" id="KW-1185">Reference proteome</keyword>
<keyword evidence="1" id="KW-0472">Membrane</keyword>
<feature type="domain" description="MOSC" evidence="2">
    <location>
        <begin position="177"/>
        <end position="331"/>
    </location>
</feature>
<dbReference type="SUPFAM" id="SSF141673">
    <property type="entry name" value="MOSC N-terminal domain-like"/>
    <property type="match status" value="1"/>
</dbReference>
<dbReference type="PANTHER" id="PTHR14237">
    <property type="entry name" value="MOLYBDOPTERIN COFACTOR SULFURASE MOSC"/>
    <property type="match status" value="1"/>
</dbReference>
<keyword evidence="1" id="KW-1133">Transmembrane helix</keyword>
<dbReference type="GO" id="GO:0030170">
    <property type="term" value="F:pyridoxal phosphate binding"/>
    <property type="evidence" value="ECO:0007669"/>
    <property type="project" value="InterPro"/>
</dbReference>
<evidence type="ECO:0000256" key="1">
    <source>
        <dbReference type="SAM" id="Phobius"/>
    </source>
</evidence>
<reference evidence="3 4" key="1">
    <citation type="submission" date="2023-11" db="EMBL/GenBank/DDBJ databases">
        <authorList>
            <person name="Okamura Y."/>
        </authorList>
    </citation>
    <scope>NUCLEOTIDE SEQUENCE [LARGE SCALE GENOMIC DNA]</scope>
</reference>
<name>A0AAV1JU30_9NEOP</name>
<dbReference type="SUPFAM" id="SSF50800">
    <property type="entry name" value="PK beta-barrel domain-like"/>
    <property type="match status" value="1"/>
</dbReference>
<keyword evidence="1" id="KW-0812">Transmembrane</keyword>
<feature type="transmembrane region" description="Helical" evidence="1">
    <location>
        <begin position="6"/>
        <end position="25"/>
    </location>
</feature>
<dbReference type="EMBL" id="CAVLEF010000140">
    <property type="protein sequence ID" value="CAK1552250.1"/>
    <property type="molecule type" value="Genomic_DNA"/>
</dbReference>
<dbReference type="InterPro" id="IPR005303">
    <property type="entry name" value="MOCOS_middle"/>
</dbReference>
<sequence length="331" mass="37453">MPQGIYVSGAVAGVLGGIAISYHLYKNKYNSSNIPEQWKKIGTLKDLLVYPIKSCAPIILNNVECSALGLQKNWTRDRFLMVTDENYHFLTARNYPEMLRVHSSFNKSILTLSHPEMEPVRINLEEVMELQKPKKGDVWGTQVPVLDCGWAACDWFTRLLGNSEKTIKLVIYAAKKSRKLNHHLEKIYNFGNEDRGVFSDDTTYNLINQASVDDLNKKIENAEITYRNFRPNFVVTGAKPYEEDSWNFIKIGDAVFEIIMPCFRCVLTTLDPETGARSPASEPLETLKSYRLPDDPDLRKAVGNSPRMGVQMALRSAPGAIIKLNDNVYVA</sequence>
<evidence type="ECO:0000313" key="4">
    <source>
        <dbReference type="Proteomes" id="UP001497472"/>
    </source>
</evidence>
<dbReference type="Pfam" id="PF03473">
    <property type="entry name" value="MOSC"/>
    <property type="match status" value="1"/>
</dbReference>